<protein>
    <submittedName>
        <fullName evidence="4">Helix-turn-helix domain-containing protein</fullName>
    </submittedName>
</protein>
<dbReference type="InterPro" id="IPR052158">
    <property type="entry name" value="INH-QAR"/>
</dbReference>
<dbReference type="GO" id="GO:0043565">
    <property type="term" value="F:sequence-specific DNA binding"/>
    <property type="evidence" value="ECO:0007669"/>
    <property type="project" value="InterPro"/>
</dbReference>
<dbReference type="SUPFAM" id="SSF46689">
    <property type="entry name" value="Homeodomain-like"/>
    <property type="match status" value="2"/>
</dbReference>
<dbReference type="EMBL" id="CP043661">
    <property type="protein sequence ID" value="QNE22205.1"/>
    <property type="molecule type" value="Genomic_DNA"/>
</dbReference>
<reference evidence="5" key="1">
    <citation type="submission" date="2019-09" db="EMBL/GenBank/DDBJ databases">
        <title>Antimicrobial potential of Antarctic Bacteria.</title>
        <authorList>
            <person name="Benaud N."/>
            <person name="Edwards R.J."/>
            <person name="Ferrari B.C."/>
        </authorList>
    </citation>
    <scope>NUCLEOTIDE SEQUENCE [LARGE SCALE GENOMIC DNA]</scope>
    <source>
        <strain evidence="5">SPB151</strain>
    </source>
</reference>
<reference evidence="4 5" key="2">
    <citation type="journal article" date="2020" name="Microbiol. Resour. Announc.">
        <title>Antarctic desert soil bacteria exhibit high novel natural product potential, evaluated through long-read genome sequencing and comparative genomics.</title>
        <authorList>
            <person name="Benaud N."/>
            <person name="Edwards R.J."/>
            <person name="Amos T.G."/>
            <person name="D'Agostino P.M."/>
            <person name="Gutierrez-Chavez C."/>
            <person name="Montgomery K."/>
            <person name="Nicetic I."/>
            <person name="Ferrari B.C."/>
        </authorList>
    </citation>
    <scope>NUCLEOTIDE SEQUENCE [LARGE SCALE GENOMIC DNA]</scope>
    <source>
        <strain evidence="4 5">SPB151</strain>
    </source>
</reference>
<dbReference type="Proteomes" id="UP000515563">
    <property type="component" value="Chromosome"/>
</dbReference>
<feature type="domain" description="HTH araC/xylS-type" evidence="3">
    <location>
        <begin position="218"/>
        <end position="316"/>
    </location>
</feature>
<dbReference type="Pfam" id="PF01965">
    <property type="entry name" value="DJ-1_PfpI"/>
    <property type="match status" value="1"/>
</dbReference>
<dbReference type="SUPFAM" id="SSF52317">
    <property type="entry name" value="Class I glutamine amidotransferase-like"/>
    <property type="match status" value="1"/>
</dbReference>
<evidence type="ECO:0000313" key="4">
    <source>
        <dbReference type="EMBL" id="QNE22205.1"/>
    </source>
</evidence>
<dbReference type="InterPro" id="IPR002818">
    <property type="entry name" value="DJ-1/PfpI"/>
</dbReference>
<dbReference type="Gene3D" id="3.40.50.880">
    <property type="match status" value="1"/>
</dbReference>
<dbReference type="RefSeq" id="WP_185444616.1">
    <property type="nucleotide sequence ID" value="NZ_CP043661.1"/>
</dbReference>
<sequence length="330" mass="35949">MSKESSHRVVVIVDDGSNPFELGVATELFGLRRPEIDRRWYDFTLCTPGGSARMHGGFFTLTDVAGLEAVDDADTVIVPNRPDPEAAPSADLLDAVRRAAARGARLVSFCTGAFTLAAAGVLDGRRATVHWRWVESFERMFPAVKLEPDVLFVDDGDILTSAGSAAALDLGLHIIRRDHGAEIANTVSRRLVYTAHRDGGQRQFIDRPVPVVADTSLAPLLAWIRDELASPLTVADIADHAAMSQATLHRRFQAELGTTPLAWLTGERVALACRLLEAGEVRLDSVARQCGLGAATNLRIQLRRRTGLPPSEYRRRFTLTSPPTAVPTDR</sequence>
<dbReference type="Gene3D" id="1.10.10.60">
    <property type="entry name" value="Homeodomain-like"/>
    <property type="match status" value="1"/>
</dbReference>
<keyword evidence="5" id="KW-1185">Reference proteome</keyword>
<proteinExistence type="predicted"/>
<dbReference type="InterPro" id="IPR029062">
    <property type="entry name" value="Class_I_gatase-like"/>
</dbReference>
<dbReference type="AlphaFoldDB" id="A0A7G6X7J0"/>
<evidence type="ECO:0000256" key="2">
    <source>
        <dbReference type="ARBA" id="ARBA00023163"/>
    </source>
</evidence>
<dbReference type="PANTHER" id="PTHR43130:SF3">
    <property type="entry name" value="HTH-TYPE TRANSCRIPTIONAL REGULATOR RV1931C"/>
    <property type="match status" value="1"/>
</dbReference>
<dbReference type="PANTHER" id="PTHR43130">
    <property type="entry name" value="ARAC-FAMILY TRANSCRIPTIONAL REGULATOR"/>
    <property type="match status" value="1"/>
</dbReference>
<keyword evidence="1" id="KW-0805">Transcription regulation</keyword>
<evidence type="ECO:0000313" key="5">
    <source>
        <dbReference type="Proteomes" id="UP000515563"/>
    </source>
</evidence>
<dbReference type="CDD" id="cd03137">
    <property type="entry name" value="GATase1_AraC_1"/>
    <property type="match status" value="1"/>
</dbReference>
<evidence type="ECO:0000259" key="3">
    <source>
        <dbReference type="PROSITE" id="PS01124"/>
    </source>
</evidence>
<dbReference type="PROSITE" id="PS01124">
    <property type="entry name" value="HTH_ARAC_FAMILY_2"/>
    <property type="match status" value="1"/>
</dbReference>
<dbReference type="InterPro" id="IPR009057">
    <property type="entry name" value="Homeodomain-like_sf"/>
</dbReference>
<dbReference type="InterPro" id="IPR018060">
    <property type="entry name" value="HTH_AraC"/>
</dbReference>
<dbReference type="GO" id="GO:0003700">
    <property type="term" value="F:DNA-binding transcription factor activity"/>
    <property type="evidence" value="ECO:0007669"/>
    <property type="project" value="InterPro"/>
</dbReference>
<dbReference type="KEGG" id="kqi:F1D05_35265"/>
<gene>
    <name evidence="4" type="ORF">F1D05_35265</name>
</gene>
<name>A0A7G6X7J0_9ACTN</name>
<dbReference type="SMART" id="SM00342">
    <property type="entry name" value="HTH_ARAC"/>
    <property type="match status" value="1"/>
</dbReference>
<keyword evidence="2" id="KW-0804">Transcription</keyword>
<accession>A0A7G6X7J0</accession>
<dbReference type="Pfam" id="PF12833">
    <property type="entry name" value="HTH_18"/>
    <property type="match status" value="1"/>
</dbReference>
<evidence type="ECO:0000256" key="1">
    <source>
        <dbReference type="ARBA" id="ARBA00023015"/>
    </source>
</evidence>
<organism evidence="4 5">
    <name type="scientific">Kribbella qitaiheensis</name>
    <dbReference type="NCBI Taxonomy" id="1544730"/>
    <lineage>
        <taxon>Bacteria</taxon>
        <taxon>Bacillati</taxon>
        <taxon>Actinomycetota</taxon>
        <taxon>Actinomycetes</taxon>
        <taxon>Propionibacteriales</taxon>
        <taxon>Kribbellaceae</taxon>
        <taxon>Kribbella</taxon>
    </lineage>
</organism>